<accession>A0A1X4XVI4</accession>
<evidence type="ECO:0000256" key="10">
    <source>
        <dbReference type="RuleBase" id="RU363036"/>
    </source>
</evidence>
<dbReference type="Proteomes" id="UP000194141">
    <property type="component" value="Unassembled WGS sequence"/>
</dbReference>
<dbReference type="Gene3D" id="3.40.50.620">
    <property type="entry name" value="HUPs"/>
    <property type="match status" value="1"/>
</dbReference>
<dbReference type="PANTHER" id="PTHR43766">
    <property type="entry name" value="TRYPTOPHAN--TRNA LIGASE, MITOCHONDRIAL"/>
    <property type="match status" value="1"/>
</dbReference>
<dbReference type="Pfam" id="PF00579">
    <property type="entry name" value="tRNA-synt_1b"/>
    <property type="match status" value="1"/>
</dbReference>
<evidence type="ECO:0000313" key="11">
    <source>
        <dbReference type="EMBL" id="OSS41556.1"/>
    </source>
</evidence>
<dbReference type="CDD" id="cd00806">
    <property type="entry name" value="TrpRS_core"/>
    <property type="match status" value="1"/>
</dbReference>
<evidence type="ECO:0000256" key="7">
    <source>
        <dbReference type="ARBA" id="ARBA00023146"/>
    </source>
</evidence>
<dbReference type="InterPro" id="IPR014729">
    <property type="entry name" value="Rossmann-like_a/b/a_fold"/>
</dbReference>
<evidence type="ECO:0000256" key="5">
    <source>
        <dbReference type="ARBA" id="ARBA00022840"/>
    </source>
</evidence>
<keyword evidence="4 10" id="KW-0547">Nucleotide-binding</keyword>
<protein>
    <recommendedName>
        <fullName evidence="2 9">Tryptophan--tRNA ligase</fullName>
        <ecNumber evidence="2 9">6.1.1.2</ecNumber>
    </recommendedName>
</protein>
<sequence>MSIVLSGMRPTGKLHLGNLYGALQNWINLQDKYECYYFVADWHALTTGFNESKEIYNNTLEMIIDWLAFGLDPQKTTLFIQSLVKEHAELFLLLSMITPVGKLERVPSYKDQIAQLGESRTANYGFLGYPVLMSADIIIYKANYVPVGIDQLAHLEFTREIVRSFNHLVQKEAFIEPEPLLSEFPKILGTDGRKMSKSYGNAIYLADSEEQTVQKIKTMFTDPRRIRKTDPGVPKECGVFMLHNIFTDSQVYNEIETSCTNASIGCTDCKNMLIKNLNNKLRPIRETRRYLQENKKNEIIDNIKESSKTASLVAKVTLEAAKEAIFGNYLG</sequence>
<dbReference type="InterPro" id="IPR001412">
    <property type="entry name" value="aa-tRNA-synth_I_CS"/>
</dbReference>
<reference evidence="11 12" key="1">
    <citation type="journal article" date="2017" name="Front. Microbiol.">
        <title>Genome Sequence of Desulfurella amilsii Strain TR1 and Comparative Genomics of Desulfurellaceae Family.</title>
        <authorList>
            <person name="Florentino A.P."/>
            <person name="Stams A.J."/>
            <person name="Sanchez-Andrea I."/>
        </authorList>
    </citation>
    <scope>NUCLEOTIDE SEQUENCE [LARGE SCALE GENOMIC DNA]</scope>
    <source>
        <strain evidence="11 12">TR1</strain>
    </source>
</reference>
<proteinExistence type="inferred from homology"/>
<dbReference type="PROSITE" id="PS00178">
    <property type="entry name" value="AA_TRNA_LIGASE_I"/>
    <property type="match status" value="1"/>
</dbReference>
<dbReference type="InterPro" id="IPR002306">
    <property type="entry name" value="Trp-tRNA-ligase"/>
</dbReference>
<dbReference type="GO" id="GO:0004830">
    <property type="term" value="F:tryptophan-tRNA ligase activity"/>
    <property type="evidence" value="ECO:0007669"/>
    <property type="project" value="UniProtKB-UniRule"/>
</dbReference>
<keyword evidence="5 10" id="KW-0067">ATP-binding</keyword>
<dbReference type="GO" id="GO:0005829">
    <property type="term" value="C:cytosol"/>
    <property type="evidence" value="ECO:0007669"/>
    <property type="project" value="TreeGrafter"/>
</dbReference>
<evidence type="ECO:0000256" key="3">
    <source>
        <dbReference type="ARBA" id="ARBA00022598"/>
    </source>
</evidence>
<keyword evidence="6 10" id="KW-0648">Protein biosynthesis</keyword>
<comment type="similarity">
    <text evidence="1 10">Belongs to the class-I aminoacyl-tRNA synthetase family.</text>
</comment>
<evidence type="ECO:0000256" key="2">
    <source>
        <dbReference type="ARBA" id="ARBA00013161"/>
    </source>
</evidence>
<gene>
    <name evidence="11" type="ORF">DESAMIL20_1109</name>
</gene>
<dbReference type="GO" id="GO:0005524">
    <property type="term" value="F:ATP binding"/>
    <property type="evidence" value="ECO:0007669"/>
    <property type="project" value="UniProtKB-KW"/>
</dbReference>
<dbReference type="EC" id="6.1.1.2" evidence="2 9"/>
<dbReference type="NCBIfam" id="TIGR00233">
    <property type="entry name" value="trpS"/>
    <property type="match status" value="1"/>
</dbReference>
<dbReference type="RefSeq" id="WP_086033806.1">
    <property type="nucleotide sequence ID" value="NZ_MDSU01000018.1"/>
</dbReference>
<dbReference type="FunFam" id="1.10.240.10:FF:000005">
    <property type="entry name" value="Tryptophan--tRNA ligase"/>
    <property type="match status" value="1"/>
</dbReference>
<evidence type="ECO:0000256" key="4">
    <source>
        <dbReference type="ARBA" id="ARBA00022741"/>
    </source>
</evidence>
<evidence type="ECO:0000313" key="12">
    <source>
        <dbReference type="Proteomes" id="UP000194141"/>
    </source>
</evidence>
<dbReference type="SUPFAM" id="SSF52374">
    <property type="entry name" value="Nucleotidylyl transferase"/>
    <property type="match status" value="1"/>
</dbReference>
<keyword evidence="7 10" id="KW-0030">Aminoacyl-tRNA synthetase</keyword>
<organism evidence="11 12">
    <name type="scientific">Desulfurella amilsii</name>
    <dbReference type="NCBI Taxonomy" id="1562698"/>
    <lineage>
        <taxon>Bacteria</taxon>
        <taxon>Pseudomonadati</taxon>
        <taxon>Campylobacterota</taxon>
        <taxon>Desulfurellia</taxon>
        <taxon>Desulfurellales</taxon>
        <taxon>Desulfurellaceae</taxon>
        <taxon>Desulfurella</taxon>
    </lineage>
</organism>
<dbReference type="Gene3D" id="1.10.240.10">
    <property type="entry name" value="Tyrosyl-Transfer RNA Synthetase"/>
    <property type="match status" value="1"/>
</dbReference>
<name>A0A1X4XVI4_9BACT</name>
<dbReference type="PRINTS" id="PR01039">
    <property type="entry name" value="TRNASYNTHTRP"/>
</dbReference>
<dbReference type="OrthoDB" id="9801042at2"/>
<evidence type="ECO:0000256" key="1">
    <source>
        <dbReference type="ARBA" id="ARBA00005594"/>
    </source>
</evidence>
<evidence type="ECO:0000256" key="6">
    <source>
        <dbReference type="ARBA" id="ARBA00022917"/>
    </source>
</evidence>
<dbReference type="InterPro" id="IPR002305">
    <property type="entry name" value="aa-tRNA-synth_Ic"/>
</dbReference>
<keyword evidence="12" id="KW-1185">Reference proteome</keyword>
<dbReference type="AlphaFoldDB" id="A0A1X4XVI4"/>
<evidence type="ECO:0000256" key="9">
    <source>
        <dbReference type="NCBIfam" id="TIGR00233"/>
    </source>
</evidence>
<keyword evidence="3 10" id="KW-0436">Ligase</keyword>
<comment type="caution">
    <text evidence="11">The sequence shown here is derived from an EMBL/GenBank/DDBJ whole genome shotgun (WGS) entry which is preliminary data.</text>
</comment>
<comment type="catalytic activity">
    <reaction evidence="8">
        <text>tRNA(Trp) + L-tryptophan + ATP = L-tryptophyl-tRNA(Trp) + AMP + diphosphate + H(+)</text>
        <dbReference type="Rhea" id="RHEA:24080"/>
        <dbReference type="Rhea" id="RHEA-COMP:9671"/>
        <dbReference type="Rhea" id="RHEA-COMP:9705"/>
        <dbReference type="ChEBI" id="CHEBI:15378"/>
        <dbReference type="ChEBI" id="CHEBI:30616"/>
        <dbReference type="ChEBI" id="CHEBI:33019"/>
        <dbReference type="ChEBI" id="CHEBI:57912"/>
        <dbReference type="ChEBI" id="CHEBI:78442"/>
        <dbReference type="ChEBI" id="CHEBI:78535"/>
        <dbReference type="ChEBI" id="CHEBI:456215"/>
        <dbReference type="EC" id="6.1.1.2"/>
    </reaction>
</comment>
<dbReference type="GO" id="GO:0006436">
    <property type="term" value="P:tryptophanyl-tRNA aminoacylation"/>
    <property type="evidence" value="ECO:0007669"/>
    <property type="project" value="UniProtKB-UniRule"/>
</dbReference>
<dbReference type="EMBL" id="MDSU01000018">
    <property type="protein sequence ID" value="OSS41556.1"/>
    <property type="molecule type" value="Genomic_DNA"/>
</dbReference>
<dbReference type="PANTHER" id="PTHR43766:SF1">
    <property type="entry name" value="TRYPTOPHAN--TRNA LIGASE, MITOCHONDRIAL"/>
    <property type="match status" value="1"/>
</dbReference>
<evidence type="ECO:0000256" key="8">
    <source>
        <dbReference type="ARBA" id="ARBA00049929"/>
    </source>
</evidence>
<dbReference type="InterPro" id="IPR050203">
    <property type="entry name" value="Trp-tRNA_synthetase"/>
</dbReference>
<dbReference type="STRING" id="1562698.DESAMIL20_1109"/>